<dbReference type="Pfam" id="PF20181">
    <property type="entry name" value="DUF6544"/>
    <property type="match status" value="1"/>
</dbReference>
<comment type="caution">
    <text evidence="2">The sequence shown here is derived from an EMBL/GenBank/DDBJ whole genome shotgun (WGS) entry which is preliminary data.</text>
</comment>
<protein>
    <submittedName>
        <fullName evidence="2">Uncharacterized protein</fullName>
    </submittedName>
</protein>
<keyword evidence="1" id="KW-0812">Transmembrane</keyword>
<dbReference type="RefSeq" id="WP_188414313.1">
    <property type="nucleotide sequence ID" value="NZ_BMDJ01000005.1"/>
</dbReference>
<dbReference type="Proteomes" id="UP000645390">
    <property type="component" value="Unassembled WGS sequence"/>
</dbReference>
<keyword evidence="3" id="KW-1185">Reference proteome</keyword>
<name>A0ABQ2BJC5_9SPHI</name>
<feature type="transmembrane region" description="Helical" evidence="1">
    <location>
        <begin position="6"/>
        <end position="26"/>
    </location>
</feature>
<evidence type="ECO:0000256" key="1">
    <source>
        <dbReference type="SAM" id="Phobius"/>
    </source>
</evidence>
<keyword evidence="1" id="KW-1133">Transmembrane helix</keyword>
<evidence type="ECO:0000313" key="2">
    <source>
        <dbReference type="EMBL" id="GGI26446.1"/>
    </source>
</evidence>
<sequence>MITAAFIILLILVLFGVLILLSNLRFKRQVKSLFSLVDKSAPKVFSIAEVSSLPLPVEKYFRLVLKEGQAYPISTRLKHGGYFKMALNKPWIPILGEQYFTSIPAGFIWKGNTSLFSARDMYIGTKGKLEVFLFSALKIVNSSGKKLNQGELLRWLSESVWFPTNLLPDKNKRWYAIDSKNARLKMEVEGLVLNYLVSFNEKGEIETLATKRYMEETLETWIINLSSYHEINNINIPTLAEACWKLNGIVHPYAKFELRKIEYNKNFRF</sequence>
<dbReference type="EMBL" id="BMDJ01000005">
    <property type="protein sequence ID" value="GGI26446.1"/>
    <property type="molecule type" value="Genomic_DNA"/>
</dbReference>
<reference evidence="3" key="1">
    <citation type="journal article" date="2019" name="Int. J. Syst. Evol. Microbiol.">
        <title>The Global Catalogue of Microorganisms (GCM) 10K type strain sequencing project: providing services to taxonomists for standard genome sequencing and annotation.</title>
        <authorList>
            <consortium name="The Broad Institute Genomics Platform"/>
            <consortium name="The Broad Institute Genome Sequencing Center for Infectious Disease"/>
            <person name="Wu L."/>
            <person name="Ma J."/>
        </authorList>
    </citation>
    <scope>NUCLEOTIDE SEQUENCE [LARGE SCALE GENOMIC DNA]</scope>
    <source>
        <strain evidence="3">CCM 8939</strain>
    </source>
</reference>
<accession>A0ABQ2BJC5</accession>
<gene>
    <name evidence="2" type="ORF">GCM10008119_22700</name>
</gene>
<dbReference type="InterPro" id="IPR046674">
    <property type="entry name" value="DUF6544"/>
</dbReference>
<proteinExistence type="predicted"/>
<organism evidence="2 3">
    <name type="scientific">Pedobacter mendelii</name>
    <dbReference type="NCBI Taxonomy" id="1908240"/>
    <lineage>
        <taxon>Bacteria</taxon>
        <taxon>Pseudomonadati</taxon>
        <taxon>Bacteroidota</taxon>
        <taxon>Sphingobacteriia</taxon>
        <taxon>Sphingobacteriales</taxon>
        <taxon>Sphingobacteriaceae</taxon>
        <taxon>Pedobacter</taxon>
    </lineage>
</organism>
<keyword evidence="1" id="KW-0472">Membrane</keyword>
<evidence type="ECO:0000313" key="3">
    <source>
        <dbReference type="Proteomes" id="UP000645390"/>
    </source>
</evidence>